<dbReference type="Pfam" id="PF00093">
    <property type="entry name" value="VWC"/>
    <property type="match status" value="1"/>
</dbReference>
<dbReference type="SMART" id="SM00214">
    <property type="entry name" value="VWC"/>
    <property type="match status" value="1"/>
</dbReference>
<dbReference type="InterPro" id="IPR043973">
    <property type="entry name" value="TSP1_CCN"/>
</dbReference>
<dbReference type="Pfam" id="PF19035">
    <property type="entry name" value="TSP1_CCN"/>
    <property type="match status" value="1"/>
</dbReference>
<dbReference type="SMART" id="SM00121">
    <property type="entry name" value="IB"/>
    <property type="match status" value="1"/>
</dbReference>
<dbReference type="GO" id="GO:0007155">
    <property type="term" value="P:cell adhesion"/>
    <property type="evidence" value="ECO:0007669"/>
    <property type="project" value="UniProtKB-KW"/>
</dbReference>
<dbReference type="InterPro" id="IPR001007">
    <property type="entry name" value="VWF_dom"/>
</dbReference>
<sequence>MHSGLGNVLGCAETRKFHILCDFFALRVCAQLCPASCTCPWTPPQCPPGVPLVLDGCGCCLVCARRLGESCDHLRVCDPSQGLVCQPGAGPSGREALCLLEEDDGSCEVNGRRYLDGETFQPNCRVLCRCDDGGFTCLLLCSENVRLPSWDCPLPSRVEVPGRCCPEWVCDQGARPRIQSYTAQGHQLSGLVTPASADVACPTWSTAWGPCSTTCGLGIATRVSNQNRFCQLEIQRRLCLSRPCLAAGSRSSWNSAF</sequence>
<evidence type="ECO:0000256" key="10">
    <source>
        <dbReference type="ARBA" id="ARBA00083672"/>
    </source>
</evidence>
<evidence type="ECO:0000259" key="12">
    <source>
        <dbReference type="PROSITE" id="PS51323"/>
    </source>
</evidence>
<dbReference type="InterPro" id="IPR017891">
    <property type="entry name" value="Insulin_GF-bd_Cys-rich_CS"/>
</dbReference>
<dbReference type="EMBL" id="JAATJU010026400">
    <property type="protein sequence ID" value="KAH0501727.1"/>
    <property type="molecule type" value="Genomic_DNA"/>
</dbReference>
<evidence type="ECO:0000256" key="5">
    <source>
        <dbReference type="ARBA" id="ARBA00022889"/>
    </source>
</evidence>
<dbReference type="SMART" id="SM00209">
    <property type="entry name" value="TSP1"/>
    <property type="match status" value="1"/>
</dbReference>
<dbReference type="Pfam" id="PF00219">
    <property type="entry name" value="IGFBP"/>
    <property type="match status" value="1"/>
</dbReference>
<dbReference type="PROSITE" id="PS00222">
    <property type="entry name" value="IGFBP_N_1"/>
    <property type="match status" value="1"/>
</dbReference>
<dbReference type="InterPro" id="IPR000867">
    <property type="entry name" value="IGFBP-like"/>
</dbReference>
<evidence type="ECO:0000259" key="11">
    <source>
        <dbReference type="PROSITE" id="PS50184"/>
    </source>
</evidence>
<dbReference type="PROSITE" id="PS50092">
    <property type="entry name" value="TSP1"/>
    <property type="match status" value="1"/>
</dbReference>
<dbReference type="Proteomes" id="UP000710432">
    <property type="component" value="Unassembled WGS sequence"/>
</dbReference>
<evidence type="ECO:0000313" key="14">
    <source>
        <dbReference type="Proteomes" id="UP000710432"/>
    </source>
</evidence>
<comment type="function">
    <text evidence="7">May play an important role in modulating bone turnover. Promotes the adhesion of osteoblast cells and inhibits the binding of fibrinogen to integrin receptors. In addition, inhibits osteocalcin production.</text>
</comment>
<dbReference type="GO" id="GO:0008201">
    <property type="term" value="F:heparin binding"/>
    <property type="evidence" value="ECO:0007669"/>
    <property type="project" value="TreeGrafter"/>
</dbReference>
<dbReference type="GO" id="GO:0045597">
    <property type="term" value="P:positive regulation of cell differentiation"/>
    <property type="evidence" value="ECO:0007669"/>
    <property type="project" value="TreeGrafter"/>
</dbReference>
<dbReference type="GO" id="GO:0005634">
    <property type="term" value="C:nucleus"/>
    <property type="evidence" value="ECO:0007669"/>
    <property type="project" value="UniProtKB-ARBA"/>
</dbReference>
<feature type="domain" description="IGFBP N-terminal" evidence="12">
    <location>
        <begin position="25"/>
        <end position="110"/>
    </location>
</feature>
<proteinExistence type="inferred from homology"/>
<evidence type="ECO:0000256" key="1">
    <source>
        <dbReference type="ARBA" id="ARBA00004613"/>
    </source>
</evidence>
<dbReference type="GO" id="GO:0005615">
    <property type="term" value="C:extracellular space"/>
    <property type="evidence" value="ECO:0007669"/>
    <property type="project" value="TreeGrafter"/>
</dbReference>
<reference evidence="13" key="1">
    <citation type="submission" date="2020-03" db="EMBL/GenBank/DDBJ databases">
        <title>Studies in the Genomics of Life Span.</title>
        <authorList>
            <person name="Glass D."/>
        </authorList>
    </citation>
    <scope>NUCLEOTIDE SEQUENCE</scope>
    <source>
        <strain evidence="13">LTLLF</strain>
        <tissue evidence="13">Muscle</tissue>
    </source>
</reference>
<dbReference type="FunFam" id="2.20.100.10:FF:000084">
    <property type="entry name" value="WNT1-inducible-signaling pathway protein 2 isoform X1"/>
    <property type="match status" value="1"/>
</dbReference>
<accession>A0A8J6KSK4</accession>
<dbReference type="PROSITE" id="PS51323">
    <property type="entry name" value="IGFBP_N_2"/>
    <property type="match status" value="1"/>
</dbReference>
<dbReference type="GO" id="GO:0005178">
    <property type="term" value="F:integrin binding"/>
    <property type="evidence" value="ECO:0007669"/>
    <property type="project" value="TreeGrafter"/>
</dbReference>
<keyword evidence="6" id="KW-1015">Disulfide bond</keyword>
<dbReference type="AlphaFoldDB" id="A0A8J6KSK4"/>
<evidence type="ECO:0000256" key="2">
    <source>
        <dbReference type="ARBA" id="ARBA00008125"/>
    </source>
</evidence>
<evidence type="ECO:0000256" key="3">
    <source>
        <dbReference type="ARBA" id="ARBA00022525"/>
    </source>
</evidence>
<evidence type="ECO:0000256" key="6">
    <source>
        <dbReference type="ARBA" id="ARBA00023157"/>
    </source>
</evidence>
<dbReference type="Gene3D" id="2.10.70.10">
    <property type="entry name" value="Complement Module, domain 1"/>
    <property type="match status" value="1"/>
</dbReference>
<keyword evidence="5" id="KW-0130">Cell adhesion</keyword>
<comment type="caution">
    <text evidence="13">The sequence shown here is derived from an EMBL/GenBank/DDBJ whole genome shotgun (WGS) entry which is preliminary data.</text>
</comment>
<name>A0A8J6KSK4_MICOH</name>
<dbReference type="PROSITE" id="PS50184">
    <property type="entry name" value="VWFC_2"/>
    <property type="match status" value="1"/>
</dbReference>
<gene>
    <name evidence="13" type="ORF">LTLLF_195025</name>
</gene>
<evidence type="ECO:0000256" key="4">
    <source>
        <dbReference type="ARBA" id="ARBA00022729"/>
    </source>
</evidence>
<keyword evidence="3" id="KW-0964">Secreted</keyword>
<dbReference type="SUPFAM" id="SSF82895">
    <property type="entry name" value="TSP-1 type 1 repeat"/>
    <property type="match status" value="1"/>
</dbReference>
<dbReference type="InterPro" id="IPR000884">
    <property type="entry name" value="TSP1_rpt"/>
</dbReference>
<dbReference type="PANTHER" id="PTHR11348">
    <property type="entry name" value="CONNECTIVE TISSUE GROWTH FACTOR-RELATED"/>
    <property type="match status" value="1"/>
</dbReference>
<evidence type="ECO:0000313" key="13">
    <source>
        <dbReference type="EMBL" id="KAH0501727.1"/>
    </source>
</evidence>
<comment type="subcellular location">
    <subcellularLocation>
        <location evidence="1">Secreted</location>
    </subcellularLocation>
</comment>
<comment type="similarity">
    <text evidence="2">Belongs to the CCN family.</text>
</comment>
<dbReference type="InterPro" id="IPR036383">
    <property type="entry name" value="TSP1_rpt_sf"/>
</dbReference>
<dbReference type="PROSITE" id="PS01208">
    <property type="entry name" value="VWFC_1"/>
    <property type="match status" value="1"/>
</dbReference>
<dbReference type="SUPFAM" id="SSF57603">
    <property type="entry name" value="FnI-like domain"/>
    <property type="match status" value="1"/>
</dbReference>
<organism evidence="13 14">
    <name type="scientific">Microtus ochrogaster</name>
    <name type="common">Prairie vole</name>
    <dbReference type="NCBI Taxonomy" id="79684"/>
    <lineage>
        <taxon>Eukaryota</taxon>
        <taxon>Metazoa</taxon>
        <taxon>Chordata</taxon>
        <taxon>Craniata</taxon>
        <taxon>Vertebrata</taxon>
        <taxon>Euteleostomi</taxon>
        <taxon>Mammalia</taxon>
        <taxon>Eutheria</taxon>
        <taxon>Euarchontoglires</taxon>
        <taxon>Glires</taxon>
        <taxon>Rodentia</taxon>
        <taxon>Myomorpha</taxon>
        <taxon>Muroidea</taxon>
        <taxon>Cricetidae</taxon>
        <taxon>Arvicolinae</taxon>
        <taxon>Microtus</taxon>
    </lineage>
</organism>
<protein>
    <recommendedName>
        <fullName evidence="8">CCN family member 5</fullName>
    </recommendedName>
    <alternativeName>
        <fullName evidence="9">Connective tissue growth factor-like protein</fullName>
    </alternativeName>
    <alternativeName>
        <fullName evidence="10">WNT1-inducible-signaling pathway protein 2</fullName>
    </alternativeName>
</protein>
<dbReference type="SUPFAM" id="SSF57184">
    <property type="entry name" value="Growth factor receptor domain"/>
    <property type="match status" value="1"/>
</dbReference>
<evidence type="ECO:0000256" key="7">
    <source>
        <dbReference type="ARBA" id="ARBA00056453"/>
    </source>
</evidence>
<dbReference type="InterPro" id="IPR050941">
    <property type="entry name" value="CCN"/>
</dbReference>
<dbReference type="PANTHER" id="PTHR11348:SF22">
    <property type="entry name" value="CCN FAMILY MEMBER 5"/>
    <property type="match status" value="1"/>
</dbReference>
<evidence type="ECO:0000256" key="9">
    <source>
        <dbReference type="ARBA" id="ARBA00081743"/>
    </source>
</evidence>
<dbReference type="Gene3D" id="2.20.100.10">
    <property type="entry name" value="Thrombospondin type-1 (TSP1) repeat"/>
    <property type="match status" value="1"/>
</dbReference>
<dbReference type="GO" id="GO:0007165">
    <property type="term" value="P:signal transduction"/>
    <property type="evidence" value="ECO:0007669"/>
    <property type="project" value="InterPro"/>
</dbReference>
<evidence type="ECO:0000256" key="8">
    <source>
        <dbReference type="ARBA" id="ARBA00072546"/>
    </source>
</evidence>
<dbReference type="InterPro" id="IPR009030">
    <property type="entry name" value="Growth_fac_rcpt_cys_sf"/>
</dbReference>
<keyword evidence="4" id="KW-0732">Signal</keyword>
<feature type="domain" description="VWFC" evidence="11">
    <location>
        <begin position="105"/>
        <end position="171"/>
    </location>
</feature>
<dbReference type="GO" id="GO:0031012">
    <property type="term" value="C:extracellular matrix"/>
    <property type="evidence" value="ECO:0007669"/>
    <property type="project" value="TreeGrafter"/>
</dbReference>